<name>A0ABX9ZXZ9_9BURK</name>
<comment type="caution">
    <text evidence="2">The sequence shown here is derived from an EMBL/GenBank/DDBJ whole genome shotgun (WGS) entry which is preliminary data.</text>
</comment>
<dbReference type="InterPro" id="IPR025856">
    <property type="entry name" value="HeH/LEM_domain"/>
</dbReference>
<evidence type="ECO:0000259" key="1">
    <source>
        <dbReference type="Pfam" id="PF12949"/>
    </source>
</evidence>
<gene>
    <name evidence="2" type="ORF">EJO66_31130</name>
</gene>
<dbReference type="InterPro" id="IPR036361">
    <property type="entry name" value="SAP_dom_sf"/>
</dbReference>
<reference evidence="2 3" key="1">
    <citation type="submission" date="2018-12" db="EMBL/GenBank/DDBJ databases">
        <title>The genome sequences of strain 502.</title>
        <authorList>
            <person name="Gao J."/>
            <person name="Sun J."/>
        </authorList>
    </citation>
    <scope>NUCLEOTIDE SEQUENCE [LARGE SCALE GENOMIC DNA]</scope>
    <source>
        <strain evidence="2 3">502</strain>
    </source>
</reference>
<dbReference type="EMBL" id="RXFQ01000033">
    <property type="protein sequence ID" value="RSZ28801.1"/>
    <property type="molecule type" value="Genomic_DNA"/>
</dbReference>
<keyword evidence="3" id="KW-1185">Reference proteome</keyword>
<organism evidence="2 3">
    <name type="scientific">Variovorax beijingensis</name>
    <dbReference type="NCBI Taxonomy" id="2496117"/>
    <lineage>
        <taxon>Bacteria</taxon>
        <taxon>Pseudomonadati</taxon>
        <taxon>Pseudomonadota</taxon>
        <taxon>Betaproteobacteria</taxon>
        <taxon>Burkholderiales</taxon>
        <taxon>Comamonadaceae</taxon>
        <taxon>Variovorax</taxon>
    </lineage>
</organism>
<accession>A0ABX9ZXZ9</accession>
<evidence type="ECO:0000313" key="2">
    <source>
        <dbReference type="EMBL" id="RSZ28801.1"/>
    </source>
</evidence>
<evidence type="ECO:0000313" key="3">
    <source>
        <dbReference type="Proteomes" id="UP000271137"/>
    </source>
</evidence>
<proteinExistence type="predicted"/>
<feature type="domain" description="HeH/LEM" evidence="1">
    <location>
        <begin position="51"/>
        <end position="81"/>
    </location>
</feature>
<dbReference type="Pfam" id="PF12949">
    <property type="entry name" value="HeH"/>
    <property type="match status" value="1"/>
</dbReference>
<sequence>MLHGCHCNGSSRGQFFIDNGSAVKVNDDGSETATAVVPASAPAGPKPSEGLKVDELKAALEAKGISIPDGAKKQELADLLDGAQ</sequence>
<protein>
    <recommendedName>
        <fullName evidence="1">HeH/LEM domain-containing protein</fullName>
    </recommendedName>
</protein>
<dbReference type="Gene3D" id="1.10.720.30">
    <property type="entry name" value="SAP domain"/>
    <property type="match status" value="1"/>
</dbReference>
<dbReference type="Proteomes" id="UP000271137">
    <property type="component" value="Unassembled WGS sequence"/>
</dbReference>